<dbReference type="SUPFAM" id="SSF81665">
    <property type="entry name" value="Calcium ATPase, transmembrane domain M"/>
    <property type="match status" value="1"/>
</dbReference>
<comment type="similarity">
    <text evidence="2">Belongs to the cation transport ATPase (P-type) (TC 3.A.3) family. Type IIIA subfamily.</text>
</comment>
<feature type="compositionally biased region" description="Basic and acidic residues" evidence="12">
    <location>
        <begin position="1"/>
        <end position="10"/>
    </location>
</feature>
<evidence type="ECO:0000259" key="14">
    <source>
        <dbReference type="SMART" id="SM00831"/>
    </source>
</evidence>
<dbReference type="Gene3D" id="1.20.1110.10">
    <property type="entry name" value="Calcium-transporting ATPase, transmembrane domain"/>
    <property type="match status" value="1"/>
</dbReference>
<dbReference type="SFLD" id="SFLDG00002">
    <property type="entry name" value="C1.7:_P-type_atpase_like"/>
    <property type="match status" value="1"/>
</dbReference>
<evidence type="ECO:0000256" key="12">
    <source>
        <dbReference type="SAM" id="MobiDB-lite"/>
    </source>
</evidence>
<dbReference type="PANTHER" id="PTHR42861">
    <property type="entry name" value="CALCIUM-TRANSPORTING ATPASE"/>
    <property type="match status" value="1"/>
</dbReference>
<evidence type="ECO:0000256" key="11">
    <source>
        <dbReference type="ARBA" id="ARBA00023136"/>
    </source>
</evidence>
<dbReference type="Pfam" id="PF11154">
    <property type="entry name" value="DUF2934"/>
    <property type="match status" value="1"/>
</dbReference>
<feature type="transmembrane region" description="Helical" evidence="13">
    <location>
        <begin position="111"/>
        <end position="127"/>
    </location>
</feature>
<dbReference type="InterPro" id="IPR006534">
    <property type="entry name" value="P-type_ATPase_IIIA"/>
</dbReference>
<keyword evidence="5" id="KW-0479">Metal-binding</keyword>
<reference evidence="15" key="1">
    <citation type="journal article" date="2011" name="Environ. Microbiol.">
        <title>Genomic insights into the metabolic potential of the polycyclic aromatic hydrocarbon degrading sulfate-reducing Deltaproteobacterium N47.</title>
        <authorList>
            <person name="Bergmann F."/>
            <person name="Selesi D."/>
            <person name="Weinmaier T."/>
            <person name="Tischler P."/>
            <person name="Rattei T."/>
            <person name="Meckenstock R.U."/>
        </authorList>
    </citation>
    <scope>NUCLEOTIDE SEQUENCE</scope>
</reference>
<protein>
    <recommendedName>
        <fullName evidence="14">Cation-transporting P-type ATPase N-terminal domain-containing protein</fullName>
    </recommendedName>
</protein>
<dbReference type="Gene3D" id="3.40.1110.10">
    <property type="entry name" value="Calcium-transporting ATPase, cytoplasmic domain N"/>
    <property type="match status" value="1"/>
</dbReference>
<dbReference type="SUPFAM" id="SSF56784">
    <property type="entry name" value="HAD-like"/>
    <property type="match status" value="1"/>
</dbReference>
<dbReference type="InterPro" id="IPR023298">
    <property type="entry name" value="ATPase_P-typ_TM_dom_sf"/>
</dbReference>
<dbReference type="InterPro" id="IPR023299">
    <property type="entry name" value="ATPase_P-typ_cyto_dom_N"/>
</dbReference>
<dbReference type="InterPro" id="IPR018303">
    <property type="entry name" value="ATPase_P-typ_P_site"/>
</dbReference>
<dbReference type="GO" id="GO:0046872">
    <property type="term" value="F:metal ion binding"/>
    <property type="evidence" value="ECO:0007669"/>
    <property type="project" value="UniProtKB-KW"/>
</dbReference>
<keyword evidence="6" id="KW-0547">Nucleotide-binding</keyword>
<feature type="transmembrane region" description="Helical" evidence="13">
    <location>
        <begin position="257"/>
        <end position="278"/>
    </location>
</feature>
<keyword evidence="11 13" id="KW-0472">Membrane</keyword>
<feature type="region of interest" description="Disordered" evidence="12">
    <location>
        <begin position="867"/>
        <end position="888"/>
    </location>
</feature>
<evidence type="ECO:0000256" key="7">
    <source>
        <dbReference type="ARBA" id="ARBA00022840"/>
    </source>
</evidence>
<feature type="transmembrane region" description="Helical" evidence="13">
    <location>
        <begin position="290"/>
        <end position="312"/>
    </location>
</feature>
<dbReference type="FunFam" id="3.40.50.1000:FF:000211">
    <property type="entry name" value="Plasma membrane ATPase"/>
    <property type="match status" value="1"/>
</dbReference>
<evidence type="ECO:0000256" key="5">
    <source>
        <dbReference type="ARBA" id="ARBA00022723"/>
    </source>
</evidence>
<dbReference type="Pfam" id="PF00690">
    <property type="entry name" value="Cation_ATPase_N"/>
    <property type="match status" value="1"/>
</dbReference>
<evidence type="ECO:0000256" key="10">
    <source>
        <dbReference type="ARBA" id="ARBA00022989"/>
    </source>
</evidence>
<dbReference type="GO" id="GO:0016020">
    <property type="term" value="C:membrane"/>
    <property type="evidence" value="ECO:0007669"/>
    <property type="project" value="UniProtKB-SubCell"/>
</dbReference>
<dbReference type="InterPro" id="IPR021327">
    <property type="entry name" value="DUF2934"/>
</dbReference>
<dbReference type="Gene3D" id="3.40.50.1000">
    <property type="entry name" value="HAD superfamily/HAD-like"/>
    <property type="match status" value="1"/>
</dbReference>
<keyword evidence="8" id="KW-0460">Magnesium</keyword>
<dbReference type="InterPro" id="IPR059000">
    <property type="entry name" value="ATPase_P-type_domA"/>
</dbReference>
<keyword evidence="4 13" id="KW-0812">Transmembrane</keyword>
<feature type="transmembrane region" description="Helical" evidence="13">
    <location>
        <begin position="746"/>
        <end position="765"/>
    </location>
</feature>
<dbReference type="Pfam" id="PF00702">
    <property type="entry name" value="Hydrolase"/>
    <property type="match status" value="1"/>
</dbReference>
<keyword evidence="7" id="KW-0067">ATP-binding</keyword>
<evidence type="ECO:0000313" key="15">
    <source>
        <dbReference type="EMBL" id="CBX31767.1"/>
    </source>
</evidence>
<dbReference type="SMART" id="SM00831">
    <property type="entry name" value="Cation_ATPase_N"/>
    <property type="match status" value="1"/>
</dbReference>
<feature type="transmembrane region" description="Helical" evidence="13">
    <location>
        <begin position="675"/>
        <end position="694"/>
    </location>
</feature>
<dbReference type="SUPFAM" id="SSF81653">
    <property type="entry name" value="Calcium ATPase, transduction domain A"/>
    <property type="match status" value="1"/>
</dbReference>
<feature type="transmembrane region" description="Helical" evidence="13">
    <location>
        <begin position="777"/>
        <end position="799"/>
    </location>
</feature>
<keyword evidence="9" id="KW-1278">Translocase</keyword>
<dbReference type="InterPro" id="IPR023214">
    <property type="entry name" value="HAD_sf"/>
</dbReference>
<dbReference type="Pfam" id="PF00122">
    <property type="entry name" value="E1-E2_ATPase"/>
    <property type="match status" value="1"/>
</dbReference>
<dbReference type="PROSITE" id="PS00154">
    <property type="entry name" value="ATPASE_E1_E2"/>
    <property type="match status" value="1"/>
</dbReference>
<evidence type="ECO:0000256" key="8">
    <source>
        <dbReference type="ARBA" id="ARBA00022842"/>
    </source>
</evidence>
<dbReference type="GO" id="GO:0016887">
    <property type="term" value="F:ATP hydrolysis activity"/>
    <property type="evidence" value="ECO:0007669"/>
    <property type="project" value="InterPro"/>
</dbReference>
<feature type="transmembrane region" description="Helical" evidence="13">
    <location>
        <begin position="87"/>
        <end position="105"/>
    </location>
</feature>
<accession>E1YMH3</accession>
<dbReference type="GO" id="GO:0120029">
    <property type="term" value="P:proton export across plasma membrane"/>
    <property type="evidence" value="ECO:0007669"/>
    <property type="project" value="InterPro"/>
</dbReference>
<feature type="compositionally biased region" description="Low complexity" evidence="12">
    <location>
        <begin position="20"/>
        <end position="32"/>
    </location>
</feature>
<dbReference type="InterPro" id="IPR008250">
    <property type="entry name" value="ATPase_P-typ_transduc_dom_A_sf"/>
</dbReference>
<name>E1YMH3_9BACT</name>
<dbReference type="FunFam" id="2.70.150.10:FF:000042">
    <property type="entry name" value="Plasma membrane ATPase"/>
    <property type="match status" value="1"/>
</dbReference>
<evidence type="ECO:0000256" key="1">
    <source>
        <dbReference type="ARBA" id="ARBA00004141"/>
    </source>
</evidence>
<evidence type="ECO:0000256" key="4">
    <source>
        <dbReference type="ARBA" id="ARBA00022692"/>
    </source>
</evidence>
<dbReference type="SFLD" id="SFLDF00027">
    <property type="entry name" value="p-type_atpase"/>
    <property type="match status" value="1"/>
</dbReference>
<dbReference type="InterPro" id="IPR004014">
    <property type="entry name" value="ATPase_P-typ_cation-transptr_N"/>
</dbReference>
<dbReference type="AlphaFoldDB" id="E1YMH3"/>
<evidence type="ECO:0000256" key="3">
    <source>
        <dbReference type="ARBA" id="ARBA00022553"/>
    </source>
</evidence>
<dbReference type="InterPro" id="IPR001757">
    <property type="entry name" value="P_typ_ATPase"/>
</dbReference>
<dbReference type="NCBIfam" id="TIGR01647">
    <property type="entry name" value="ATPase-IIIA_H"/>
    <property type="match status" value="1"/>
</dbReference>
<organism evidence="15">
    <name type="scientific">uncultured Desulfobacterium sp</name>
    <dbReference type="NCBI Taxonomy" id="201089"/>
    <lineage>
        <taxon>Bacteria</taxon>
        <taxon>Pseudomonadati</taxon>
        <taxon>Thermodesulfobacteriota</taxon>
        <taxon>Desulfobacteria</taxon>
        <taxon>Desulfobacterales</taxon>
        <taxon>Desulfobacteriaceae</taxon>
        <taxon>Desulfobacterium</taxon>
        <taxon>environmental samples</taxon>
    </lineage>
</organism>
<feature type="domain" description="Cation-transporting P-type ATPase N-terminal" evidence="14">
    <location>
        <begin position="34"/>
        <end position="107"/>
    </location>
</feature>
<evidence type="ECO:0000256" key="9">
    <source>
        <dbReference type="ARBA" id="ARBA00022967"/>
    </source>
</evidence>
<evidence type="ECO:0000256" key="13">
    <source>
        <dbReference type="SAM" id="Phobius"/>
    </source>
</evidence>
<comment type="subcellular location">
    <subcellularLocation>
        <location evidence="1">Membrane</location>
        <topology evidence="1">Multi-pass membrane protein</topology>
    </subcellularLocation>
</comment>
<evidence type="ECO:0000256" key="2">
    <source>
        <dbReference type="ARBA" id="ARBA00008804"/>
    </source>
</evidence>
<dbReference type="NCBIfam" id="TIGR01494">
    <property type="entry name" value="ATPase_P-type"/>
    <property type="match status" value="2"/>
</dbReference>
<gene>
    <name evidence="15" type="ORF">N47_N25920</name>
</gene>
<keyword evidence="10 13" id="KW-1133">Transmembrane helix</keyword>
<dbReference type="EMBL" id="FR695879">
    <property type="protein sequence ID" value="CBX31767.1"/>
    <property type="molecule type" value="Genomic_DNA"/>
</dbReference>
<proteinExistence type="inferred from homology"/>
<dbReference type="InterPro" id="IPR036412">
    <property type="entry name" value="HAD-like_sf"/>
</dbReference>
<dbReference type="GO" id="GO:0005524">
    <property type="term" value="F:ATP binding"/>
    <property type="evidence" value="ECO:0007669"/>
    <property type="project" value="UniProtKB-KW"/>
</dbReference>
<sequence length="888" mass="96081">MQVNAREDFSMRTTHNNFEAGPAPSKPANAKPPDIASASVYDTLTALHVNPDTGLTHADVDVRREEHGYNEVSEKKGHPVLNFLRKFWGISAWMLELIMVLSAVLGKYSDFIVVGALLFINAVVSFMQERRAAGVVEALRQRLQVSARVRRESSWQVIPARELVPGDIVRVRSGDIIPADMKLITGALTVDQSALTGESKDADKVPGEVLSSGSVVRRGEGNGVVMLTGAKTYFGRTTELVQQARPKLHIETVVAKVVRWLFVIVSALLGVVVVLSLIHNAPLIEMVPLVLVLLMSAVPVALPVMFTVSMAVGSKELARRGVLVTRLSAAEDAATMDVLCVDKTGTITMNQLAVTGVIPLEQATESDVLFGGALASQEANQDPIDLAFLAAAKERHIFDNLPKVTPVSFTPFDSKNRRTEAVVEQNGQWLRVMKGAVRTIAEACGLQSQAIEELEAQVSESALKGYRMLAVAQGPETDAPVLVGLVTLYDPPRPDAKQLISTLHDLGVSVKMLTGDALAVASEIARGVGLPNIRRVADLKSAAAKAGNEAVDLLSGADGFAEVYPEDKYIVVQHLQAAGHVTGMTGDGVNDAPALRQAEVGIAVSTATDVAKGAASVVLTDPGLTNTNIVALIEQGRTIYQRILTWIINKISRTILKAAFVAIAFVVTGKFVVSAFAMLLLVFVLDFATIALATDRVQPSKKPETWEIGGFITVSVVLGIAMVAETLCFLWFGWSYFGLATNSNALRTFSFLMLLYFSVFSSVSLRERRWFWATLPGKSFMAALMAGALTGTVLTFVGLPGLIPLPWWQTLTTFAYAMVSCLVVNDVLKVAMIKWLVFNAVSKKPVDLTHQIATRAYELYEQGGRKNGRKVQDQRQAGREIRKDKLIK</sequence>
<dbReference type="Gene3D" id="2.70.150.10">
    <property type="entry name" value="Calcium-transporting ATPase, cytoplasmic transduction domain A"/>
    <property type="match status" value="1"/>
</dbReference>
<dbReference type="InterPro" id="IPR044492">
    <property type="entry name" value="P_typ_ATPase_HD_dom"/>
</dbReference>
<feature type="transmembrane region" description="Helical" evidence="13">
    <location>
        <begin position="706"/>
        <end position="734"/>
    </location>
</feature>
<dbReference type="PRINTS" id="PR00119">
    <property type="entry name" value="CATATPASE"/>
</dbReference>
<evidence type="ECO:0000256" key="6">
    <source>
        <dbReference type="ARBA" id="ARBA00022741"/>
    </source>
</evidence>
<feature type="region of interest" description="Disordered" evidence="12">
    <location>
        <begin position="1"/>
        <end position="32"/>
    </location>
</feature>
<keyword evidence="3" id="KW-0597">Phosphoprotein</keyword>
<dbReference type="PRINTS" id="PR00120">
    <property type="entry name" value="HATPASE"/>
</dbReference>
<dbReference type="SFLD" id="SFLDS00003">
    <property type="entry name" value="Haloacid_Dehalogenase"/>
    <property type="match status" value="1"/>
</dbReference>
<feature type="compositionally biased region" description="Basic and acidic residues" evidence="12">
    <location>
        <begin position="870"/>
        <end position="888"/>
    </location>
</feature>
<dbReference type="GO" id="GO:0008553">
    <property type="term" value="F:P-type proton-exporting transporter activity"/>
    <property type="evidence" value="ECO:0007669"/>
    <property type="project" value="InterPro"/>
</dbReference>